<accession>A0A9X1QK71</accession>
<protein>
    <submittedName>
        <fullName evidence="1">Uncharacterized protein</fullName>
    </submittedName>
</protein>
<organism evidence="1 2">
    <name type="scientific">Sphingomonas cremea</name>
    <dbReference type="NCBI Taxonomy" id="2904799"/>
    <lineage>
        <taxon>Bacteria</taxon>
        <taxon>Pseudomonadati</taxon>
        <taxon>Pseudomonadota</taxon>
        <taxon>Alphaproteobacteria</taxon>
        <taxon>Sphingomonadales</taxon>
        <taxon>Sphingomonadaceae</taxon>
        <taxon>Sphingomonas</taxon>
    </lineage>
</organism>
<reference evidence="1" key="1">
    <citation type="submission" date="2022-01" db="EMBL/GenBank/DDBJ databases">
        <authorList>
            <person name="Jo J.-H."/>
            <person name="Im W.-T."/>
        </authorList>
    </citation>
    <scope>NUCLEOTIDE SEQUENCE</scope>
    <source>
        <strain evidence="1">G124</strain>
    </source>
</reference>
<keyword evidence="2" id="KW-1185">Reference proteome</keyword>
<gene>
    <name evidence="1" type="ORF">LVY65_07405</name>
</gene>
<dbReference type="Proteomes" id="UP001139410">
    <property type="component" value="Unassembled WGS sequence"/>
</dbReference>
<comment type="caution">
    <text evidence="1">The sequence shown here is derived from an EMBL/GenBank/DDBJ whole genome shotgun (WGS) entry which is preliminary data.</text>
</comment>
<evidence type="ECO:0000313" key="2">
    <source>
        <dbReference type="Proteomes" id="UP001139410"/>
    </source>
</evidence>
<dbReference type="RefSeq" id="WP_235067385.1">
    <property type="nucleotide sequence ID" value="NZ_JAKFGM010000002.1"/>
</dbReference>
<dbReference type="EMBL" id="JAKFGM010000002">
    <property type="protein sequence ID" value="MCF2514890.1"/>
    <property type="molecule type" value="Genomic_DNA"/>
</dbReference>
<proteinExistence type="predicted"/>
<sequence length="81" mass="8170">MGPGFYVIAILGCADGSAACAPVATIPTRYESRDACLAATGPALAANNDFDFPTLLAQCRPAKAPAAEHLPARAPKGSLQG</sequence>
<name>A0A9X1QK71_9SPHN</name>
<evidence type="ECO:0000313" key="1">
    <source>
        <dbReference type="EMBL" id="MCF2514890.1"/>
    </source>
</evidence>
<dbReference type="AlphaFoldDB" id="A0A9X1QK71"/>